<feature type="transmembrane region" description="Helical" evidence="6">
    <location>
        <begin position="20"/>
        <end position="36"/>
    </location>
</feature>
<keyword evidence="4 6" id="KW-1133">Transmembrane helix</keyword>
<dbReference type="CDD" id="cd01115">
    <property type="entry name" value="SLC13_permease"/>
    <property type="match status" value="1"/>
</dbReference>
<dbReference type="RefSeq" id="WP_205102156.1">
    <property type="nucleotide sequence ID" value="NZ_JACJJC010000004.1"/>
</dbReference>
<evidence type="ECO:0000256" key="2">
    <source>
        <dbReference type="ARBA" id="ARBA00022448"/>
    </source>
</evidence>
<sequence length="517" mass="54746">MPLHKSTLEIDAVSNSSKVWAFIVGPLLAIAVYFLLPDSFVSASGETTAFAQAGRACAAVTTLMAFWWFTEALPIAVTAMLPVVLFPLLEVASPGNTMRHYASGTIFLFLGGFLIAAGVHRWHLDRRIALLTISLFGTKPNRMILGLMTSTALISAWVSNTATAAMMVPIGIAVMGVVRAAESGHALEKDTHNFEVCVLLSIAYAASIGGIATLVGSPPNGLFARFVADSYGASVSFLSWMKVALPMTLLLLPATYFMLTRVLFRVNLPGIPGGREWVKSELAKLGPMSRGERIVLVVFLCAAIFWMGGPIIRSLEIGGIMPFKSFSDEAIAMTAGLVLFMIPVDAKRGIHALDWNSAKDVVAWDVLLLFGGGLSMADAIQKTGLADFIGAQANIFAGFDELAMMFGISTLITFASEVTSNTALTATMMPVIAAAADSLRIDPEAPLFAMVFAASAAFMMPVGTPPNAIVFGTGRLKIGEMVRAGFFLNIIAIIIGVLCSHFLGHGLIDLSAKVAGG</sequence>
<feature type="transmembrane region" description="Helical" evidence="6">
    <location>
        <begin position="325"/>
        <end position="344"/>
    </location>
</feature>
<evidence type="ECO:0000256" key="1">
    <source>
        <dbReference type="ARBA" id="ARBA00004141"/>
    </source>
</evidence>
<dbReference type="PANTHER" id="PTHR10283">
    <property type="entry name" value="SOLUTE CARRIER FAMILY 13 MEMBER"/>
    <property type="match status" value="1"/>
</dbReference>
<dbReference type="InterPro" id="IPR031312">
    <property type="entry name" value="Na/sul_symport_CS"/>
</dbReference>
<feature type="transmembrane region" description="Helical" evidence="6">
    <location>
        <begin position="237"/>
        <end position="259"/>
    </location>
</feature>
<evidence type="ECO:0000256" key="4">
    <source>
        <dbReference type="ARBA" id="ARBA00022989"/>
    </source>
</evidence>
<dbReference type="PANTHER" id="PTHR10283:SF82">
    <property type="entry name" value="SOLUTE CARRIER FAMILY 13 MEMBER 2"/>
    <property type="match status" value="1"/>
</dbReference>
<evidence type="ECO:0000313" key="7">
    <source>
        <dbReference type="EMBL" id="MBM6703689.1"/>
    </source>
</evidence>
<dbReference type="Proteomes" id="UP000715095">
    <property type="component" value="Unassembled WGS sequence"/>
</dbReference>
<feature type="transmembrane region" description="Helical" evidence="6">
    <location>
        <begin position="164"/>
        <end position="181"/>
    </location>
</feature>
<dbReference type="PROSITE" id="PS01271">
    <property type="entry name" value="NA_SULFATE"/>
    <property type="match status" value="1"/>
</dbReference>
<feature type="transmembrane region" description="Helical" evidence="6">
    <location>
        <begin position="294"/>
        <end position="313"/>
    </location>
</feature>
<feature type="transmembrane region" description="Helical" evidence="6">
    <location>
        <begin position="193"/>
        <end position="217"/>
    </location>
</feature>
<keyword evidence="8" id="KW-1185">Reference proteome</keyword>
<organism evidence="7 8">
    <name type="scientific">Sutterella massiliensis</name>
    <dbReference type="NCBI Taxonomy" id="1816689"/>
    <lineage>
        <taxon>Bacteria</taxon>
        <taxon>Pseudomonadati</taxon>
        <taxon>Pseudomonadota</taxon>
        <taxon>Betaproteobacteria</taxon>
        <taxon>Burkholderiales</taxon>
        <taxon>Sutterellaceae</taxon>
        <taxon>Sutterella</taxon>
    </lineage>
</organism>
<feature type="transmembrane region" description="Helical" evidence="6">
    <location>
        <begin position="484"/>
        <end position="503"/>
    </location>
</feature>
<dbReference type="EMBL" id="JACJJC010000004">
    <property type="protein sequence ID" value="MBM6703689.1"/>
    <property type="molecule type" value="Genomic_DNA"/>
</dbReference>
<dbReference type="InterPro" id="IPR001898">
    <property type="entry name" value="SLC13A/DASS"/>
</dbReference>
<evidence type="ECO:0000256" key="3">
    <source>
        <dbReference type="ARBA" id="ARBA00022692"/>
    </source>
</evidence>
<feature type="transmembrane region" description="Helical" evidence="6">
    <location>
        <begin position="447"/>
        <end position="464"/>
    </location>
</feature>
<reference evidence="7 8" key="1">
    <citation type="journal article" date="2021" name="Sci. Rep.">
        <title>The distribution of antibiotic resistance genes in chicken gut microbiota commensals.</title>
        <authorList>
            <person name="Juricova H."/>
            <person name="Matiasovicova J."/>
            <person name="Kubasova T."/>
            <person name="Cejkova D."/>
            <person name="Rychlik I."/>
        </authorList>
    </citation>
    <scope>NUCLEOTIDE SEQUENCE [LARGE SCALE GENOMIC DNA]</scope>
    <source>
        <strain evidence="7 8">An829</strain>
    </source>
</reference>
<dbReference type="Pfam" id="PF00939">
    <property type="entry name" value="Na_sulph_symp"/>
    <property type="match status" value="1"/>
</dbReference>
<evidence type="ECO:0000313" key="8">
    <source>
        <dbReference type="Proteomes" id="UP000715095"/>
    </source>
</evidence>
<comment type="caution">
    <text evidence="7">The sequence shown here is derived from an EMBL/GenBank/DDBJ whole genome shotgun (WGS) entry which is preliminary data.</text>
</comment>
<feature type="transmembrane region" description="Helical" evidence="6">
    <location>
        <begin position="56"/>
        <end position="89"/>
    </location>
</feature>
<feature type="transmembrane region" description="Helical" evidence="6">
    <location>
        <begin position="140"/>
        <end position="158"/>
    </location>
</feature>
<protein>
    <submittedName>
        <fullName evidence="7">DASS family sodium-coupled anion symporter</fullName>
    </submittedName>
</protein>
<proteinExistence type="predicted"/>
<evidence type="ECO:0000256" key="6">
    <source>
        <dbReference type="SAM" id="Phobius"/>
    </source>
</evidence>
<feature type="transmembrane region" description="Helical" evidence="6">
    <location>
        <begin position="101"/>
        <end position="119"/>
    </location>
</feature>
<evidence type="ECO:0000256" key="5">
    <source>
        <dbReference type="ARBA" id="ARBA00023136"/>
    </source>
</evidence>
<keyword evidence="3 6" id="KW-0812">Transmembrane</keyword>
<name>A0ABS2DQX2_9BURK</name>
<accession>A0ABS2DQX2</accession>
<comment type="subcellular location">
    <subcellularLocation>
        <location evidence="1">Membrane</location>
        <topology evidence="1">Multi-pass membrane protein</topology>
    </subcellularLocation>
</comment>
<keyword evidence="5 6" id="KW-0472">Membrane</keyword>
<gene>
    <name evidence="7" type="ORF">H6A60_04190</name>
</gene>
<keyword evidence="2" id="KW-0813">Transport</keyword>
<dbReference type="NCBIfam" id="TIGR00785">
    <property type="entry name" value="dass"/>
    <property type="match status" value="1"/>
</dbReference>